<proteinExistence type="predicted"/>
<gene>
    <name evidence="3" type="ORF">Fmac_023889</name>
</gene>
<dbReference type="AlphaFoldDB" id="A0ABD1LMZ2"/>
<feature type="region of interest" description="Disordered" evidence="1">
    <location>
        <begin position="62"/>
        <end position="116"/>
    </location>
</feature>
<keyword evidence="2" id="KW-0732">Signal</keyword>
<name>A0ABD1LMZ2_9FABA</name>
<evidence type="ECO:0000256" key="1">
    <source>
        <dbReference type="SAM" id="MobiDB-lite"/>
    </source>
</evidence>
<feature type="chain" id="PRO_5044803307" evidence="2">
    <location>
        <begin position="31"/>
        <end position="116"/>
    </location>
</feature>
<sequence length="116" mass="12879">MANSRYSKSCKTIFLSILFTYFLFVGSCTAARTMATMEQNESSEFLKPKQYKGFVFNILPKGQEAPSGPSRKGHHSKPIFHILPKGQETYSGPSKRHDSVAPPSGPSNLVDPKRNN</sequence>
<protein>
    <submittedName>
        <fullName evidence="3">Uncharacterized protein</fullName>
    </submittedName>
</protein>
<evidence type="ECO:0000313" key="4">
    <source>
        <dbReference type="Proteomes" id="UP001603857"/>
    </source>
</evidence>
<feature type="signal peptide" evidence="2">
    <location>
        <begin position="1"/>
        <end position="30"/>
    </location>
</feature>
<dbReference type="PROSITE" id="PS51257">
    <property type="entry name" value="PROKAR_LIPOPROTEIN"/>
    <property type="match status" value="1"/>
</dbReference>
<dbReference type="EMBL" id="JBGMDY010000008">
    <property type="protein sequence ID" value="KAL2324831.1"/>
    <property type="molecule type" value="Genomic_DNA"/>
</dbReference>
<organism evidence="3 4">
    <name type="scientific">Flemingia macrophylla</name>
    <dbReference type="NCBI Taxonomy" id="520843"/>
    <lineage>
        <taxon>Eukaryota</taxon>
        <taxon>Viridiplantae</taxon>
        <taxon>Streptophyta</taxon>
        <taxon>Embryophyta</taxon>
        <taxon>Tracheophyta</taxon>
        <taxon>Spermatophyta</taxon>
        <taxon>Magnoliopsida</taxon>
        <taxon>eudicotyledons</taxon>
        <taxon>Gunneridae</taxon>
        <taxon>Pentapetalae</taxon>
        <taxon>rosids</taxon>
        <taxon>fabids</taxon>
        <taxon>Fabales</taxon>
        <taxon>Fabaceae</taxon>
        <taxon>Papilionoideae</taxon>
        <taxon>50 kb inversion clade</taxon>
        <taxon>NPAAA clade</taxon>
        <taxon>indigoferoid/millettioid clade</taxon>
        <taxon>Phaseoleae</taxon>
        <taxon>Flemingia</taxon>
    </lineage>
</organism>
<accession>A0ABD1LMZ2</accession>
<comment type="caution">
    <text evidence="3">The sequence shown here is derived from an EMBL/GenBank/DDBJ whole genome shotgun (WGS) entry which is preliminary data.</text>
</comment>
<reference evidence="3 4" key="1">
    <citation type="submission" date="2024-08" db="EMBL/GenBank/DDBJ databases">
        <title>Insights into the chromosomal genome structure of Flemingia macrophylla.</title>
        <authorList>
            <person name="Ding Y."/>
            <person name="Zhao Y."/>
            <person name="Bi W."/>
            <person name="Wu M."/>
            <person name="Zhao G."/>
            <person name="Gong Y."/>
            <person name="Li W."/>
            <person name="Zhang P."/>
        </authorList>
    </citation>
    <scope>NUCLEOTIDE SEQUENCE [LARGE SCALE GENOMIC DNA]</scope>
    <source>
        <strain evidence="3">DYQJB</strain>
        <tissue evidence="3">Leaf</tissue>
    </source>
</reference>
<evidence type="ECO:0000313" key="3">
    <source>
        <dbReference type="EMBL" id="KAL2324831.1"/>
    </source>
</evidence>
<evidence type="ECO:0000256" key="2">
    <source>
        <dbReference type="SAM" id="SignalP"/>
    </source>
</evidence>
<dbReference type="Proteomes" id="UP001603857">
    <property type="component" value="Unassembled WGS sequence"/>
</dbReference>
<keyword evidence="4" id="KW-1185">Reference proteome</keyword>